<evidence type="ECO:0000259" key="10">
    <source>
        <dbReference type="Pfam" id="PF05572"/>
    </source>
</evidence>
<dbReference type="EMBL" id="CP022163">
    <property type="protein sequence ID" value="ATB29495.1"/>
    <property type="molecule type" value="Genomic_DNA"/>
</dbReference>
<evidence type="ECO:0000256" key="6">
    <source>
        <dbReference type="ARBA" id="ARBA00022833"/>
    </source>
</evidence>
<dbReference type="PANTHER" id="PTHR47466">
    <property type="match status" value="1"/>
</dbReference>
<evidence type="ECO:0000256" key="1">
    <source>
        <dbReference type="ARBA" id="ARBA00008721"/>
    </source>
</evidence>
<dbReference type="Gene3D" id="3.40.390.10">
    <property type="entry name" value="Collagenase (Catalytic Domain)"/>
    <property type="match status" value="1"/>
</dbReference>
<evidence type="ECO:0000313" key="12">
    <source>
        <dbReference type="Proteomes" id="UP000217289"/>
    </source>
</evidence>
<evidence type="ECO:0000256" key="7">
    <source>
        <dbReference type="ARBA" id="ARBA00023049"/>
    </source>
</evidence>
<sequence length="294" mass="30733">MSRSFVSKSGRFAMVVGALVSLGGCAQQAPENKEPVEPPQETEASADARGCATRRMSVEEQARVDEEIAGRRFELRAAGSVNIPVYFHVINKGTGVSNGDITSAMISSQLSVLNAAYKNTPFYFTLAATDRTTNSTWFTAQPGSSAERAMKTALHKGGKSTLNFYTNGMGGGLLGWATFPSDYTANPLMDGVVVLHSSLPGGSAAPFNLGDTGTHEVGHWVGLYHTFQGGCASPGDSVSDTPAEASPASGCPSGRDTCSTAGLDPITNFMDYSDDACMNSFTAGQIARMDAAGR</sequence>
<dbReference type="CDD" id="cd04275">
    <property type="entry name" value="ZnMc_pappalysin_like"/>
    <property type="match status" value="1"/>
</dbReference>
<dbReference type="GO" id="GO:0046872">
    <property type="term" value="F:metal ion binding"/>
    <property type="evidence" value="ECO:0007669"/>
    <property type="project" value="UniProtKB-KW"/>
</dbReference>
<evidence type="ECO:0000256" key="2">
    <source>
        <dbReference type="ARBA" id="ARBA00022670"/>
    </source>
</evidence>
<dbReference type="InterPro" id="IPR024079">
    <property type="entry name" value="MetalloPept_cat_dom_sf"/>
</dbReference>
<keyword evidence="6" id="KW-0862">Zinc</keyword>
<feature type="region of interest" description="Disordered" evidence="9">
    <location>
        <begin position="234"/>
        <end position="256"/>
    </location>
</feature>
<protein>
    <submittedName>
        <fullName evidence="11">Metalloprotease MEP1-like protein</fullName>
    </submittedName>
</protein>
<keyword evidence="2 11" id="KW-0645">Protease</keyword>
<dbReference type="InterPro" id="IPR008754">
    <property type="entry name" value="Peptidase_M43"/>
</dbReference>
<dbReference type="PANTHER" id="PTHR47466:SF1">
    <property type="entry name" value="METALLOPROTEASE MEP1 (AFU_ORTHOLOGUE AFUA_1G07730)-RELATED"/>
    <property type="match status" value="1"/>
</dbReference>
<keyword evidence="5" id="KW-0378">Hydrolase</keyword>
<keyword evidence="4" id="KW-0732">Signal</keyword>
<dbReference type="AlphaFoldDB" id="A0A250ICK8"/>
<feature type="domain" description="Peptidase M43 pregnancy-associated plasma-A" evidence="10">
    <location>
        <begin position="210"/>
        <end position="291"/>
    </location>
</feature>
<reference evidence="11 12" key="1">
    <citation type="submission" date="2017-06" db="EMBL/GenBank/DDBJ databases">
        <authorList>
            <person name="Kim H.J."/>
            <person name="Triplett B.A."/>
        </authorList>
    </citation>
    <scope>NUCLEOTIDE SEQUENCE [LARGE SCALE GENOMIC DNA]</scope>
    <source>
        <strain evidence="11 12">DSM 14713</strain>
    </source>
</reference>
<keyword evidence="12" id="KW-1185">Reference proteome</keyword>
<evidence type="ECO:0000256" key="4">
    <source>
        <dbReference type="ARBA" id="ARBA00022729"/>
    </source>
</evidence>
<evidence type="ECO:0000256" key="8">
    <source>
        <dbReference type="ARBA" id="ARBA00023157"/>
    </source>
</evidence>
<dbReference type="RefSeq" id="WP_245919768.1">
    <property type="nucleotide sequence ID" value="NZ_CP022163.1"/>
</dbReference>
<comment type="similarity">
    <text evidence="1">Belongs to the peptidase M43B family.</text>
</comment>
<dbReference type="Pfam" id="PF05572">
    <property type="entry name" value="Peptidase_M43"/>
    <property type="match status" value="1"/>
</dbReference>
<proteinExistence type="inferred from homology"/>
<evidence type="ECO:0000256" key="9">
    <source>
        <dbReference type="SAM" id="MobiDB-lite"/>
    </source>
</evidence>
<dbReference type="SUPFAM" id="SSF55486">
    <property type="entry name" value="Metalloproteases ('zincins'), catalytic domain"/>
    <property type="match status" value="1"/>
</dbReference>
<keyword evidence="3" id="KW-0479">Metal-binding</keyword>
<name>A0A250ICK8_9BACT</name>
<dbReference type="GO" id="GO:0008237">
    <property type="term" value="F:metallopeptidase activity"/>
    <property type="evidence" value="ECO:0007669"/>
    <property type="project" value="UniProtKB-KW"/>
</dbReference>
<keyword evidence="8" id="KW-1015">Disulfide bond</keyword>
<dbReference type="Proteomes" id="UP000217289">
    <property type="component" value="Chromosome"/>
</dbReference>
<organism evidence="11 12">
    <name type="scientific">Melittangium boletus DSM 14713</name>
    <dbReference type="NCBI Taxonomy" id="1294270"/>
    <lineage>
        <taxon>Bacteria</taxon>
        <taxon>Pseudomonadati</taxon>
        <taxon>Myxococcota</taxon>
        <taxon>Myxococcia</taxon>
        <taxon>Myxococcales</taxon>
        <taxon>Cystobacterineae</taxon>
        <taxon>Archangiaceae</taxon>
        <taxon>Melittangium</taxon>
    </lineage>
</organism>
<accession>A0A250ICK8</accession>
<dbReference type="KEGG" id="mbd:MEBOL_002945"/>
<evidence type="ECO:0000313" key="11">
    <source>
        <dbReference type="EMBL" id="ATB29495.1"/>
    </source>
</evidence>
<evidence type="ECO:0000256" key="3">
    <source>
        <dbReference type="ARBA" id="ARBA00022723"/>
    </source>
</evidence>
<feature type="region of interest" description="Disordered" evidence="9">
    <location>
        <begin position="28"/>
        <end position="51"/>
    </location>
</feature>
<gene>
    <name evidence="11" type="ORF">MEBOL_002945</name>
</gene>
<dbReference type="PROSITE" id="PS51257">
    <property type="entry name" value="PROKAR_LIPOPROTEIN"/>
    <property type="match status" value="1"/>
</dbReference>
<keyword evidence="7 11" id="KW-0482">Metalloprotease</keyword>
<dbReference type="GO" id="GO:0006508">
    <property type="term" value="P:proteolysis"/>
    <property type="evidence" value="ECO:0007669"/>
    <property type="project" value="UniProtKB-KW"/>
</dbReference>
<evidence type="ECO:0000256" key="5">
    <source>
        <dbReference type="ARBA" id="ARBA00022801"/>
    </source>
</evidence>